<keyword evidence="1" id="KW-0732">Signal</keyword>
<organism evidence="2 3">
    <name type="scientific">Streptomyces thermolilacinus SPC6</name>
    <dbReference type="NCBI Taxonomy" id="1306406"/>
    <lineage>
        <taxon>Bacteria</taxon>
        <taxon>Bacillati</taxon>
        <taxon>Actinomycetota</taxon>
        <taxon>Actinomycetes</taxon>
        <taxon>Kitasatosporales</taxon>
        <taxon>Streptomycetaceae</taxon>
        <taxon>Streptomyces</taxon>
    </lineage>
</organism>
<feature type="chain" id="PRO_5039121851" description="Lipoprotein" evidence="1">
    <location>
        <begin position="23"/>
        <end position="173"/>
    </location>
</feature>
<name>A0A1D3DV25_9ACTN</name>
<dbReference type="Proteomes" id="UP000095329">
    <property type="component" value="Unassembled WGS sequence"/>
</dbReference>
<comment type="caution">
    <text evidence="2">The sequence shown here is derived from an EMBL/GenBank/DDBJ whole genome shotgun (WGS) entry which is preliminary data.</text>
</comment>
<gene>
    <name evidence="2" type="ORF">J116_018615</name>
</gene>
<dbReference type="PROSITE" id="PS51257">
    <property type="entry name" value="PROKAR_LIPOPROTEIN"/>
    <property type="match status" value="1"/>
</dbReference>
<accession>A0A1D3DV25</accession>
<dbReference type="AlphaFoldDB" id="A0A1D3DV25"/>
<evidence type="ECO:0000313" key="2">
    <source>
        <dbReference type="EMBL" id="OEJ96180.1"/>
    </source>
</evidence>
<evidence type="ECO:0000313" key="3">
    <source>
        <dbReference type="Proteomes" id="UP000095329"/>
    </source>
</evidence>
<feature type="signal peptide" evidence="1">
    <location>
        <begin position="1"/>
        <end position="22"/>
    </location>
</feature>
<dbReference type="eggNOG" id="ENOG5030CBV">
    <property type="taxonomic scope" value="Bacteria"/>
</dbReference>
<evidence type="ECO:0008006" key="4">
    <source>
        <dbReference type="Google" id="ProtNLM"/>
    </source>
</evidence>
<sequence length="173" mass="17970">MRLRTGSATRPVSLLLSAVLAAATLTGCALLELGRDCEGTDGRVKEVTALGILDTRPEGATVARGFEEVDAGCWADSGDVVVYADRTHAFPGTRADVAAHYRTEAVRDGWVPAPDALPGELCFTRDGMALSVVFLTAERLQEDGHGSRPDLTTGAGYSVGVDAYVNDGAAAGC</sequence>
<dbReference type="OrthoDB" id="4310322at2"/>
<proteinExistence type="predicted"/>
<dbReference type="EMBL" id="ASHX02000001">
    <property type="protein sequence ID" value="OEJ96180.1"/>
    <property type="molecule type" value="Genomic_DNA"/>
</dbReference>
<keyword evidence="3" id="KW-1185">Reference proteome</keyword>
<evidence type="ECO:0000256" key="1">
    <source>
        <dbReference type="SAM" id="SignalP"/>
    </source>
</evidence>
<reference evidence="2 3" key="1">
    <citation type="journal article" date="2013" name="Genome Announc.">
        <title>Genome Sequence of Streptomyces violaceusniger Strain SPC6, a Halotolerant Streptomycete That Exhibits Rapid Growth and Development.</title>
        <authorList>
            <person name="Chen X."/>
            <person name="Zhang B."/>
            <person name="Zhang W."/>
            <person name="Wu X."/>
            <person name="Zhang M."/>
            <person name="Chen T."/>
            <person name="Liu G."/>
            <person name="Dyson P."/>
        </authorList>
    </citation>
    <scope>NUCLEOTIDE SEQUENCE [LARGE SCALE GENOMIC DNA]</scope>
    <source>
        <strain evidence="2 3">SPC6</strain>
    </source>
</reference>
<protein>
    <recommendedName>
        <fullName evidence="4">Lipoprotein</fullName>
    </recommendedName>
</protein>
<dbReference type="RefSeq" id="WP_023588581.1">
    <property type="nucleotide sequence ID" value="NZ_ASHX02000001.1"/>
</dbReference>